<organism evidence="2 3">
    <name type="scientific">Liparis tanakae</name>
    <name type="common">Tanaka's snailfish</name>
    <dbReference type="NCBI Taxonomy" id="230148"/>
    <lineage>
        <taxon>Eukaryota</taxon>
        <taxon>Metazoa</taxon>
        <taxon>Chordata</taxon>
        <taxon>Craniata</taxon>
        <taxon>Vertebrata</taxon>
        <taxon>Euteleostomi</taxon>
        <taxon>Actinopterygii</taxon>
        <taxon>Neopterygii</taxon>
        <taxon>Teleostei</taxon>
        <taxon>Neoteleostei</taxon>
        <taxon>Acanthomorphata</taxon>
        <taxon>Eupercaria</taxon>
        <taxon>Perciformes</taxon>
        <taxon>Cottioidei</taxon>
        <taxon>Cottales</taxon>
        <taxon>Liparidae</taxon>
        <taxon>Liparis</taxon>
    </lineage>
</organism>
<gene>
    <name evidence="2" type="ORF">EYF80_043086</name>
</gene>
<reference evidence="2 3" key="1">
    <citation type="submission" date="2019-03" db="EMBL/GenBank/DDBJ databases">
        <title>First draft genome of Liparis tanakae, snailfish: a comprehensive survey of snailfish specific genes.</title>
        <authorList>
            <person name="Kim W."/>
            <person name="Song I."/>
            <person name="Jeong J.-H."/>
            <person name="Kim D."/>
            <person name="Kim S."/>
            <person name="Ryu S."/>
            <person name="Song J.Y."/>
            <person name="Lee S.K."/>
        </authorList>
    </citation>
    <scope>NUCLEOTIDE SEQUENCE [LARGE SCALE GENOMIC DNA]</scope>
    <source>
        <tissue evidence="2">Muscle</tissue>
    </source>
</reference>
<feature type="compositionally biased region" description="Basic and acidic residues" evidence="1">
    <location>
        <begin position="246"/>
        <end position="260"/>
    </location>
</feature>
<comment type="caution">
    <text evidence="2">The sequence shown here is derived from an EMBL/GenBank/DDBJ whole genome shotgun (WGS) entry which is preliminary data.</text>
</comment>
<evidence type="ECO:0000313" key="3">
    <source>
        <dbReference type="Proteomes" id="UP000314294"/>
    </source>
</evidence>
<sequence length="282" mass="29967">MAASQRHHHRSSRAHPDGGGCGRGGGAGYLQVPGRPGEAGHRRQAHVLLTVGGEGGGAAARSPTGSPLTAYVIVKHLVGYTSDKPPGTPTGRRGFLKGHGPRRTSDLNTVILRSDDAPSAAEGGLEVTDQTSLSLALASFKQKSFPRHEAPPPRRAATRRCFFGERAVRGGAAELRAERRQHYEVVRGLTGVWESKGEGPCWNGLGLWPSGVAGEGLCRTRPAGWMAPGRVWRENKRSVMTPGSNKDTRGIQTHSREDGGQLKGNEVEEGYVKSVLPVGVEV</sequence>
<feature type="compositionally biased region" description="Gly residues" evidence="1">
    <location>
        <begin position="17"/>
        <end position="28"/>
    </location>
</feature>
<feature type="region of interest" description="Disordered" evidence="1">
    <location>
        <begin position="82"/>
        <end position="102"/>
    </location>
</feature>
<evidence type="ECO:0000256" key="1">
    <source>
        <dbReference type="SAM" id="MobiDB-lite"/>
    </source>
</evidence>
<protein>
    <submittedName>
        <fullName evidence="2">Uncharacterized protein</fullName>
    </submittedName>
</protein>
<accession>A0A4Z2FZQ8</accession>
<feature type="compositionally biased region" description="Basic residues" evidence="1">
    <location>
        <begin position="1"/>
        <end position="13"/>
    </location>
</feature>
<feature type="region of interest" description="Disordered" evidence="1">
    <location>
        <begin position="1"/>
        <end position="40"/>
    </location>
</feature>
<evidence type="ECO:0000313" key="2">
    <source>
        <dbReference type="EMBL" id="TNN46727.1"/>
    </source>
</evidence>
<dbReference type="Proteomes" id="UP000314294">
    <property type="component" value="Unassembled WGS sequence"/>
</dbReference>
<feature type="region of interest" description="Disordered" evidence="1">
    <location>
        <begin position="239"/>
        <end position="262"/>
    </location>
</feature>
<proteinExistence type="predicted"/>
<keyword evidence="3" id="KW-1185">Reference proteome</keyword>
<name>A0A4Z2FZQ8_9TELE</name>
<dbReference type="AlphaFoldDB" id="A0A4Z2FZQ8"/>
<dbReference type="EMBL" id="SRLO01000777">
    <property type="protein sequence ID" value="TNN46727.1"/>
    <property type="molecule type" value="Genomic_DNA"/>
</dbReference>